<name>A0A200Q814_MACCD</name>
<proteinExistence type="inferred from homology"/>
<evidence type="ECO:0000313" key="10">
    <source>
        <dbReference type="EMBL" id="OVA06585.1"/>
    </source>
</evidence>
<dbReference type="OMA" id="CARRWPE"/>
<dbReference type="STRING" id="56857.A0A200Q814"/>
<dbReference type="EMBL" id="MVGT01002779">
    <property type="protein sequence ID" value="OVA06585.1"/>
    <property type="molecule type" value="Genomic_DNA"/>
</dbReference>
<comment type="subcellular location">
    <subcellularLocation>
        <location evidence="1">Membrane</location>
        <topology evidence="1">Multi-pass membrane protein</topology>
    </subcellularLocation>
</comment>
<evidence type="ECO:0000256" key="1">
    <source>
        <dbReference type="ARBA" id="ARBA00004141"/>
    </source>
</evidence>
<evidence type="ECO:0000256" key="7">
    <source>
        <dbReference type="ARBA" id="ARBA00023315"/>
    </source>
</evidence>
<dbReference type="GO" id="GO:0016020">
    <property type="term" value="C:membrane"/>
    <property type="evidence" value="ECO:0007669"/>
    <property type="project" value="UniProtKB-SubCell"/>
</dbReference>
<keyword evidence="4 8" id="KW-0812">Transmembrane</keyword>
<dbReference type="GO" id="GO:0006629">
    <property type="term" value="P:lipid metabolic process"/>
    <property type="evidence" value="ECO:0007669"/>
    <property type="project" value="InterPro"/>
</dbReference>
<evidence type="ECO:0000256" key="5">
    <source>
        <dbReference type="ARBA" id="ARBA00022989"/>
    </source>
</evidence>
<comment type="similarity">
    <text evidence="2">Belongs to the wax synthase family.</text>
</comment>
<feature type="transmembrane region" description="Helical" evidence="8">
    <location>
        <begin position="66"/>
        <end position="87"/>
    </location>
</feature>
<dbReference type="PANTHER" id="PTHR31595">
    <property type="entry name" value="LONG-CHAIN-ALCOHOL O-FATTY-ACYLTRANSFERASE 3-RELATED"/>
    <property type="match status" value="1"/>
</dbReference>
<feature type="domain" description="Wax synthase" evidence="9">
    <location>
        <begin position="15"/>
        <end position="101"/>
    </location>
</feature>
<reference evidence="10 11" key="1">
    <citation type="journal article" date="2017" name="Mol. Plant">
        <title>The Genome of Medicinal Plant Macleaya cordata Provides New Insights into Benzylisoquinoline Alkaloids Metabolism.</title>
        <authorList>
            <person name="Liu X."/>
            <person name="Liu Y."/>
            <person name="Huang P."/>
            <person name="Ma Y."/>
            <person name="Qing Z."/>
            <person name="Tang Q."/>
            <person name="Cao H."/>
            <person name="Cheng P."/>
            <person name="Zheng Y."/>
            <person name="Yuan Z."/>
            <person name="Zhou Y."/>
            <person name="Liu J."/>
            <person name="Tang Z."/>
            <person name="Zhuo Y."/>
            <person name="Zhang Y."/>
            <person name="Yu L."/>
            <person name="Huang J."/>
            <person name="Yang P."/>
            <person name="Peng Q."/>
            <person name="Zhang J."/>
            <person name="Jiang W."/>
            <person name="Zhang Z."/>
            <person name="Lin K."/>
            <person name="Ro D.K."/>
            <person name="Chen X."/>
            <person name="Xiong X."/>
            <person name="Shang Y."/>
            <person name="Huang S."/>
            <person name="Zeng J."/>
        </authorList>
    </citation>
    <scope>NUCLEOTIDE SEQUENCE [LARGE SCALE GENOMIC DNA]</scope>
    <source>
        <strain evidence="11">cv. BLH2017</strain>
        <tissue evidence="10">Root</tissue>
    </source>
</reference>
<dbReference type="InterPro" id="IPR044851">
    <property type="entry name" value="Wax_synthase"/>
</dbReference>
<dbReference type="Proteomes" id="UP000195402">
    <property type="component" value="Unassembled WGS sequence"/>
</dbReference>
<accession>A0A200Q814</accession>
<organism evidence="10 11">
    <name type="scientific">Macleaya cordata</name>
    <name type="common">Five-seeded plume-poppy</name>
    <name type="synonym">Bocconia cordata</name>
    <dbReference type="NCBI Taxonomy" id="56857"/>
    <lineage>
        <taxon>Eukaryota</taxon>
        <taxon>Viridiplantae</taxon>
        <taxon>Streptophyta</taxon>
        <taxon>Embryophyta</taxon>
        <taxon>Tracheophyta</taxon>
        <taxon>Spermatophyta</taxon>
        <taxon>Magnoliopsida</taxon>
        <taxon>Ranunculales</taxon>
        <taxon>Papaveraceae</taxon>
        <taxon>Papaveroideae</taxon>
        <taxon>Macleaya</taxon>
    </lineage>
</organism>
<dbReference type="PANTHER" id="PTHR31595:SF70">
    <property type="entry name" value="LONG-CHAIN-ALCOHOL O-FATTY-ACYLTRANSFERASE 3-RELATED"/>
    <property type="match status" value="1"/>
</dbReference>
<keyword evidence="5 8" id="KW-1133">Transmembrane helix</keyword>
<gene>
    <name evidence="10" type="ORF">BVC80_1287g27</name>
</gene>
<dbReference type="InParanoid" id="A0A200Q814"/>
<keyword evidence="3" id="KW-0808">Transferase</keyword>
<feature type="transmembrane region" description="Helical" evidence="8">
    <location>
        <begin position="93"/>
        <end position="113"/>
    </location>
</feature>
<evidence type="ECO:0000256" key="8">
    <source>
        <dbReference type="SAM" id="Phobius"/>
    </source>
</evidence>
<dbReference type="Pfam" id="PF13813">
    <property type="entry name" value="MBOAT_2"/>
    <property type="match status" value="1"/>
</dbReference>
<protein>
    <recommendedName>
        <fullName evidence="9">Wax synthase domain-containing protein</fullName>
    </recommendedName>
</protein>
<keyword evidence="7" id="KW-0012">Acyltransferase</keyword>
<keyword evidence="11" id="KW-1185">Reference proteome</keyword>
<dbReference type="InterPro" id="IPR032805">
    <property type="entry name" value="Wax_synthase_dom"/>
</dbReference>
<comment type="caution">
    <text evidence="10">The sequence shown here is derived from an EMBL/GenBank/DDBJ whole genome shotgun (WGS) entry which is preliminary data.</text>
</comment>
<evidence type="ECO:0000313" key="11">
    <source>
        <dbReference type="Proteomes" id="UP000195402"/>
    </source>
</evidence>
<sequence>MAAALVRFLIGLDLEPQFDDPYLSTSLQDFWGRRWNLMVTSILRPTVYEPLRYICTHIFGRRWAPLPGVVSTFFVSGLMHELLYYYVTHVDPTWEVTWFFVLHGICTALEVVVKKALTDRCRLHRWVSGPLTLGFVTVTGTWLFFPPLLRHGADVKALGEYRILLDFVKNSEINHGAMRFEVKGLSPRLACIWDHGRNMGWSGS</sequence>
<evidence type="ECO:0000256" key="4">
    <source>
        <dbReference type="ARBA" id="ARBA00022692"/>
    </source>
</evidence>
<feature type="transmembrane region" description="Helical" evidence="8">
    <location>
        <begin position="125"/>
        <end position="145"/>
    </location>
</feature>
<dbReference type="OrthoDB" id="1077582at2759"/>
<dbReference type="AlphaFoldDB" id="A0A200Q814"/>
<evidence type="ECO:0000256" key="3">
    <source>
        <dbReference type="ARBA" id="ARBA00022679"/>
    </source>
</evidence>
<evidence type="ECO:0000259" key="9">
    <source>
        <dbReference type="Pfam" id="PF13813"/>
    </source>
</evidence>
<evidence type="ECO:0000256" key="2">
    <source>
        <dbReference type="ARBA" id="ARBA00007282"/>
    </source>
</evidence>
<evidence type="ECO:0000256" key="6">
    <source>
        <dbReference type="ARBA" id="ARBA00023136"/>
    </source>
</evidence>
<keyword evidence="6 8" id="KW-0472">Membrane</keyword>
<dbReference type="GO" id="GO:0008374">
    <property type="term" value="F:O-acyltransferase activity"/>
    <property type="evidence" value="ECO:0007669"/>
    <property type="project" value="InterPro"/>
</dbReference>